<name>A0ABY8WZ79_9BACL</name>
<dbReference type="EMBL" id="CP127162">
    <property type="protein sequence ID" value="WIV17273.1"/>
    <property type="molecule type" value="Genomic_DNA"/>
</dbReference>
<organism evidence="2 3">
    <name type="scientific">Paenibacillus polygoni</name>
    <dbReference type="NCBI Taxonomy" id="3050112"/>
    <lineage>
        <taxon>Bacteria</taxon>
        <taxon>Bacillati</taxon>
        <taxon>Bacillota</taxon>
        <taxon>Bacilli</taxon>
        <taxon>Bacillales</taxon>
        <taxon>Paenibacillaceae</taxon>
        <taxon>Paenibacillus</taxon>
    </lineage>
</organism>
<feature type="domain" description="Nudix hydrolase" evidence="1">
    <location>
        <begin position="2"/>
        <end position="108"/>
    </location>
</feature>
<dbReference type="Gene3D" id="3.90.79.10">
    <property type="entry name" value="Nucleoside Triphosphate Pyrophosphohydrolase"/>
    <property type="match status" value="1"/>
</dbReference>
<protein>
    <submittedName>
        <fullName evidence="2">NUDIX domain-containing protein</fullName>
    </submittedName>
</protein>
<dbReference type="PROSITE" id="PS51462">
    <property type="entry name" value="NUDIX"/>
    <property type="match status" value="1"/>
</dbReference>
<gene>
    <name evidence="2" type="ORF">QPK24_12490</name>
</gene>
<dbReference type="InterPro" id="IPR000086">
    <property type="entry name" value="NUDIX_hydrolase_dom"/>
</dbReference>
<keyword evidence="3" id="KW-1185">Reference proteome</keyword>
<dbReference type="InterPro" id="IPR015797">
    <property type="entry name" value="NUDIX_hydrolase-like_dom_sf"/>
</dbReference>
<dbReference type="SUPFAM" id="SSF55811">
    <property type="entry name" value="Nudix"/>
    <property type="match status" value="1"/>
</dbReference>
<evidence type="ECO:0000313" key="2">
    <source>
        <dbReference type="EMBL" id="WIV17273.1"/>
    </source>
</evidence>
<dbReference type="Proteomes" id="UP001236415">
    <property type="component" value="Chromosome"/>
</dbReference>
<accession>A0ABY8WZ79</accession>
<evidence type="ECO:0000259" key="1">
    <source>
        <dbReference type="PROSITE" id="PS51462"/>
    </source>
</evidence>
<sequence>MEVRQMSTAFLFHENKVIMMKKEASKITDPVFWTGLGGYLEADELNFPKRACVREIFEESGILEEEIEELKLRYILLRVKEKEIRQQFVYFGKEPEMQWSELKDPKIF</sequence>
<dbReference type="RefSeq" id="WP_285741494.1">
    <property type="nucleotide sequence ID" value="NZ_CP127162.1"/>
</dbReference>
<evidence type="ECO:0000313" key="3">
    <source>
        <dbReference type="Proteomes" id="UP001236415"/>
    </source>
</evidence>
<proteinExistence type="predicted"/>
<dbReference type="Pfam" id="PF00293">
    <property type="entry name" value="NUDIX"/>
    <property type="match status" value="1"/>
</dbReference>
<reference evidence="2 3" key="1">
    <citation type="submission" date="2023-06" db="EMBL/GenBank/DDBJ databases">
        <title>Paenibacillus polygonum sp. nov., an endophytic bacterium, isolated from Polygonum lapathifolium L. in Nanji Wetland National Nature Reserve, South of Poyang Lake, Jiangxi Province, China.</title>
        <authorList>
            <person name="Yu Z."/>
        </authorList>
    </citation>
    <scope>NUCLEOTIDE SEQUENCE [LARGE SCALE GENOMIC DNA]</scope>
    <source>
        <strain evidence="2 3">C31</strain>
    </source>
</reference>